<dbReference type="PANTHER" id="PTHR39289">
    <property type="match status" value="1"/>
</dbReference>
<organism evidence="8 9">
    <name type="scientific">Rathayibacter rathayi</name>
    <name type="common">Corynebacterium rathayi</name>
    <dbReference type="NCBI Taxonomy" id="33887"/>
    <lineage>
        <taxon>Bacteria</taxon>
        <taxon>Bacillati</taxon>
        <taxon>Actinomycetota</taxon>
        <taxon>Actinomycetes</taxon>
        <taxon>Micrococcales</taxon>
        <taxon>Microbacteriaceae</taxon>
        <taxon>Rathayibacter</taxon>
    </lineage>
</organism>
<dbReference type="Proteomes" id="UP000239698">
    <property type="component" value="Unassembled WGS sequence"/>
</dbReference>
<keyword evidence="5" id="KW-0456">Lyase</keyword>
<dbReference type="SUPFAM" id="SSF51182">
    <property type="entry name" value="RmlC-like cupins"/>
    <property type="match status" value="1"/>
</dbReference>
<evidence type="ECO:0000256" key="3">
    <source>
        <dbReference type="ARBA" id="ARBA00013192"/>
    </source>
</evidence>
<evidence type="ECO:0000313" key="8">
    <source>
        <dbReference type="EMBL" id="PPH74798.1"/>
    </source>
</evidence>
<dbReference type="InterPro" id="IPR011051">
    <property type="entry name" value="RmlC_Cupin_sf"/>
</dbReference>
<evidence type="ECO:0000313" key="9">
    <source>
        <dbReference type="Proteomes" id="UP000239698"/>
    </source>
</evidence>
<evidence type="ECO:0000256" key="2">
    <source>
        <dbReference type="ARBA" id="ARBA00009637"/>
    </source>
</evidence>
<dbReference type="EMBL" id="PSVT01000032">
    <property type="protein sequence ID" value="PPH74798.1"/>
    <property type="molecule type" value="Genomic_DNA"/>
</dbReference>
<evidence type="ECO:0000256" key="7">
    <source>
        <dbReference type="ARBA" id="ARBA00048714"/>
    </source>
</evidence>
<keyword evidence="9" id="KW-1185">Reference proteome</keyword>
<reference evidence="8 9" key="1">
    <citation type="submission" date="2018-02" db="EMBL/GenBank/DDBJ databases">
        <title>Bacteriophage NCPPB3778 and a type I-E CRISPR drive the evolution of the US Biological Select Agent, Rathayibacter toxicus.</title>
        <authorList>
            <person name="Davis E.W.II."/>
            <person name="Tabima J.F."/>
            <person name="Weisberg A.J."/>
            <person name="Lopes L.D."/>
            <person name="Wiseman M.S."/>
            <person name="Wiseman M.S."/>
            <person name="Pupko T."/>
            <person name="Belcher M.S."/>
            <person name="Sechler A.J."/>
            <person name="Tancos M.A."/>
            <person name="Schroeder B.K."/>
            <person name="Murray T.D."/>
            <person name="Luster D.G."/>
            <person name="Schneider W.L."/>
            <person name="Rogers E."/>
            <person name="Andreote F.D."/>
            <person name="Grunwald N.J."/>
            <person name="Putnam M.L."/>
            <person name="Chang J.H."/>
        </authorList>
    </citation>
    <scope>NUCLEOTIDE SEQUENCE [LARGE SCALE GENOMIC DNA]</scope>
    <source>
        <strain evidence="8 9">AY1D6</strain>
    </source>
</reference>
<dbReference type="PANTHER" id="PTHR39289:SF1">
    <property type="entry name" value="L-ECTOINE SYNTHASE"/>
    <property type="match status" value="1"/>
</dbReference>
<dbReference type="EC" id="4.2.1.108" evidence="3"/>
<dbReference type="Gene3D" id="2.60.120.10">
    <property type="entry name" value="Jelly Rolls"/>
    <property type="match status" value="1"/>
</dbReference>
<dbReference type="InterPro" id="IPR010462">
    <property type="entry name" value="Ectoine_synth"/>
</dbReference>
<dbReference type="Pfam" id="PF06339">
    <property type="entry name" value="Ectoine_synth"/>
    <property type="match status" value="1"/>
</dbReference>
<dbReference type="CDD" id="cd06978">
    <property type="entry name" value="cupin_EctC"/>
    <property type="match status" value="1"/>
</dbReference>
<protein>
    <recommendedName>
        <fullName evidence="4">L-ectoine synthase</fullName>
        <ecNumber evidence="3">4.2.1.108</ecNumber>
    </recommendedName>
    <alternativeName>
        <fullName evidence="6">N-acetyldiaminobutyrate dehydratase</fullName>
    </alternativeName>
</protein>
<gene>
    <name evidence="8" type="ORF">C5C40_12520</name>
</gene>
<evidence type="ECO:0000256" key="6">
    <source>
        <dbReference type="ARBA" id="ARBA00033271"/>
    </source>
</evidence>
<evidence type="ECO:0000256" key="5">
    <source>
        <dbReference type="ARBA" id="ARBA00023239"/>
    </source>
</evidence>
<accession>A0ABX5A960</accession>
<comment type="pathway">
    <text evidence="1">Amine and polyamine biosynthesis; ectoine biosynthesis; L-ectoine from L-aspartate 4-semialdehyde: step 3/3.</text>
</comment>
<name>A0ABX5A960_RATRA</name>
<dbReference type="InterPro" id="IPR014710">
    <property type="entry name" value="RmlC-like_jellyroll"/>
</dbReference>
<dbReference type="NCBIfam" id="NF009806">
    <property type="entry name" value="PRK13290.1"/>
    <property type="match status" value="1"/>
</dbReference>
<evidence type="ECO:0000256" key="1">
    <source>
        <dbReference type="ARBA" id="ARBA00005181"/>
    </source>
</evidence>
<sequence>MLIRKREEVKTVDWGNGTSSRLVNKADGLGFAVAHTVVAAGTSSKLQYRRHIEACYCLSGSGAVIEADGTRHDIVPGTLYALDLHDPHELQASDHEDMHLVSIFNPPILGTESHKLDPSGYSHY</sequence>
<comment type="caution">
    <text evidence="8">The sequence shown here is derived from an EMBL/GenBank/DDBJ whole genome shotgun (WGS) entry which is preliminary data.</text>
</comment>
<comment type="catalytic activity">
    <reaction evidence="7">
        <text>(2S)-4-acetamido-2-aminobutanoate = L-ectoine + H2O</text>
        <dbReference type="Rhea" id="RHEA:17281"/>
        <dbReference type="ChEBI" id="CHEBI:15377"/>
        <dbReference type="ChEBI" id="CHEBI:58515"/>
        <dbReference type="ChEBI" id="CHEBI:58929"/>
        <dbReference type="EC" id="4.2.1.108"/>
    </reaction>
</comment>
<proteinExistence type="inferred from homology"/>
<comment type="similarity">
    <text evidence="2">Belongs to the ectoine synthase family.</text>
</comment>
<evidence type="ECO:0000256" key="4">
    <source>
        <dbReference type="ARBA" id="ARBA00019707"/>
    </source>
</evidence>
<dbReference type="RefSeq" id="WP_097167835.1">
    <property type="nucleotide sequence ID" value="NZ_PSUD01000032.1"/>
</dbReference>